<gene>
    <name evidence="1" type="ORF">DPMN_063627</name>
</gene>
<comment type="caution">
    <text evidence="1">The sequence shown here is derived from an EMBL/GenBank/DDBJ whole genome shotgun (WGS) entry which is preliminary data.</text>
</comment>
<accession>A0A9D4HKE8</accession>
<organism evidence="1 2">
    <name type="scientific">Dreissena polymorpha</name>
    <name type="common">Zebra mussel</name>
    <name type="synonym">Mytilus polymorpha</name>
    <dbReference type="NCBI Taxonomy" id="45954"/>
    <lineage>
        <taxon>Eukaryota</taxon>
        <taxon>Metazoa</taxon>
        <taxon>Spiralia</taxon>
        <taxon>Lophotrochozoa</taxon>
        <taxon>Mollusca</taxon>
        <taxon>Bivalvia</taxon>
        <taxon>Autobranchia</taxon>
        <taxon>Heteroconchia</taxon>
        <taxon>Euheterodonta</taxon>
        <taxon>Imparidentia</taxon>
        <taxon>Neoheterodontei</taxon>
        <taxon>Myida</taxon>
        <taxon>Dreissenoidea</taxon>
        <taxon>Dreissenidae</taxon>
        <taxon>Dreissena</taxon>
    </lineage>
</organism>
<reference evidence="1" key="2">
    <citation type="submission" date="2020-11" db="EMBL/GenBank/DDBJ databases">
        <authorList>
            <person name="McCartney M.A."/>
            <person name="Auch B."/>
            <person name="Kono T."/>
            <person name="Mallez S."/>
            <person name="Becker A."/>
            <person name="Gohl D.M."/>
            <person name="Silverstein K.A.T."/>
            <person name="Koren S."/>
            <person name="Bechman K.B."/>
            <person name="Herman A."/>
            <person name="Abrahante J.E."/>
            <person name="Garbe J."/>
        </authorList>
    </citation>
    <scope>NUCLEOTIDE SEQUENCE</scope>
    <source>
        <strain evidence="1">Duluth1</strain>
        <tissue evidence="1">Whole animal</tissue>
    </source>
</reference>
<proteinExistence type="predicted"/>
<dbReference type="AlphaFoldDB" id="A0A9D4HKE8"/>
<dbReference type="EMBL" id="JAIWYP010000013">
    <property type="protein sequence ID" value="KAH3720723.1"/>
    <property type="molecule type" value="Genomic_DNA"/>
</dbReference>
<name>A0A9D4HKE8_DREPO</name>
<reference evidence="1" key="1">
    <citation type="journal article" date="2019" name="bioRxiv">
        <title>The Genome of the Zebra Mussel, Dreissena polymorpha: A Resource for Invasive Species Research.</title>
        <authorList>
            <person name="McCartney M.A."/>
            <person name="Auch B."/>
            <person name="Kono T."/>
            <person name="Mallez S."/>
            <person name="Zhang Y."/>
            <person name="Obille A."/>
            <person name="Becker A."/>
            <person name="Abrahante J.E."/>
            <person name="Garbe J."/>
            <person name="Badalamenti J.P."/>
            <person name="Herman A."/>
            <person name="Mangelson H."/>
            <person name="Liachko I."/>
            <person name="Sullivan S."/>
            <person name="Sone E.D."/>
            <person name="Koren S."/>
            <person name="Silverstein K.A.T."/>
            <person name="Beckman K.B."/>
            <person name="Gohl D.M."/>
        </authorList>
    </citation>
    <scope>NUCLEOTIDE SEQUENCE</scope>
    <source>
        <strain evidence="1">Duluth1</strain>
        <tissue evidence="1">Whole animal</tissue>
    </source>
</reference>
<protein>
    <submittedName>
        <fullName evidence="1">Uncharacterized protein</fullName>
    </submittedName>
</protein>
<keyword evidence="2" id="KW-1185">Reference proteome</keyword>
<sequence>MYTEAMAYSKSTHKQDVFRGLQQENNDFRNPKENILTHRQAANLWLHGTEIIQP</sequence>
<evidence type="ECO:0000313" key="1">
    <source>
        <dbReference type="EMBL" id="KAH3720723.1"/>
    </source>
</evidence>
<dbReference type="Proteomes" id="UP000828390">
    <property type="component" value="Unassembled WGS sequence"/>
</dbReference>
<evidence type="ECO:0000313" key="2">
    <source>
        <dbReference type="Proteomes" id="UP000828390"/>
    </source>
</evidence>